<gene>
    <name evidence="1" type="ORF">AVDCRST_MAG22-2968</name>
</gene>
<dbReference type="EMBL" id="CADCUV010000137">
    <property type="protein sequence ID" value="CAA9426809.1"/>
    <property type="molecule type" value="Genomic_DNA"/>
</dbReference>
<evidence type="ECO:0000313" key="1">
    <source>
        <dbReference type="EMBL" id="CAA9426809.1"/>
    </source>
</evidence>
<protein>
    <submittedName>
        <fullName evidence="1">Uncharacterized protein</fullName>
    </submittedName>
</protein>
<name>A0A6J4PVN5_9ACTN</name>
<dbReference type="AlphaFoldDB" id="A0A6J4PVN5"/>
<sequence length="65" mass="7058">MKASGCKVDEDAIAALGLTKFSRPAPEQRRVNVGFPARMIQSLDREPGCLGNGEGSLRVVQRVHH</sequence>
<reference evidence="1" key="1">
    <citation type="submission" date="2020-02" db="EMBL/GenBank/DDBJ databases">
        <authorList>
            <person name="Meier V. D."/>
        </authorList>
    </citation>
    <scope>NUCLEOTIDE SEQUENCE</scope>
    <source>
        <strain evidence="1">AVDCRST_MAG22</strain>
    </source>
</reference>
<proteinExistence type="predicted"/>
<organism evidence="1">
    <name type="scientific">uncultured Rubrobacteraceae bacterium</name>
    <dbReference type="NCBI Taxonomy" id="349277"/>
    <lineage>
        <taxon>Bacteria</taxon>
        <taxon>Bacillati</taxon>
        <taxon>Actinomycetota</taxon>
        <taxon>Rubrobacteria</taxon>
        <taxon>Rubrobacterales</taxon>
        <taxon>Rubrobacteraceae</taxon>
        <taxon>environmental samples</taxon>
    </lineage>
</organism>
<accession>A0A6J4PVN5</accession>